<dbReference type="InterPro" id="IPR020472">
    <property type="entry name" value="WD40_PAC1"/>
</dbReference>
<evidence type="ECO:0008006" key="10">
    <source>
        <dbReference type="Google" id="ProtNLM"/>
    </source>
</evidence>
<feature type="repeat" description="WD" evidence="5">
    <location>
        <begin position="96"/>
        <end position="126"/>
    </location>
</feature>
<dbReference type="InterPro" id="IPR011989">
    <property type="entry name" value="ARM-like"/>
</dbReference>
<gene>
    <name evidence="8" type="ORF">WICMUC_004910</name>
</gene>
<evidence type="ECO:0000256" key="1">
    <source>
        <dbReference type="ARBA" id="ARBA00004496"/>
    </source>
</evidence>
<dbReference type="GO" id="GO:0010992">
    <property type="term" value="P:ubiquitin recycling"/>
    <property type="evidence" value="ECO:0007669"/>
    <property type="project" value="TreeGrafter"/>
</dbReference>
<dbReference type="Gene3D" id="2.130.10.10">
    <property type="entry name" value="YVTN repeat-like/Quinoprotein amine dehydrogenase"/>
    <property type="match status" value="1"/>
</dbReference>
<feature type="repeat" description="WD" evidence="5">
    <location>
        <begin position="9"/>
        <end position="40"/>
    </location>
</feature>
<feature type="repeat" description="WD" evidence="5">
    <location>
        <begin position="212"/>
        <end position="242"/>
    </location>
</feature>
<evidence type="ECO:0000259" key="7">
    <source>
        <dbReference type="PROSITE" id="PS51396"/>
    </source>
</evidence>
<dbReference type="InterPro" id="IPR001680">
    <property type="entry name" value="WD40_rpt"/>
</dbReference>
<dbReference type="Proteomes" id="UP000769528">
    <property type="component" value="Unassembled WGS sequence"/>
</dbReference>
<dbReference type="SUPFAM" id="SSF50978">
    <property type="entry name" value="WD40 repeat-like"/>
    <property type="match status" value="1"/>
</dbReference>
<dbReference type="SMART" id="SM00320">
    <property type="entry name" value="WD40"/>
    <property type="match status" value="7"/>
</dbReference>
<feature type="domain" description="PFU" evidence="6">
    <location>
        <begin position="344"/>
        <end position="440"/>
    </location>
</feature>
<dbReference type="PRINTS" id="PR00320">
    <property type="entry name" value="GPROTEINBRPT"/>
</dbReference>
<dbReference type="InterPro" id="IPR015155">
    <property type="entry name" value="PFU"/>
</dbReference>
<sequence length="689" mass="77005">MAYKLSATLEGHEDDVKAVVSPFNDTIISASRDSTVRVWSKNNEGQWDSTINFKSNAFINSLTFDAENNLVISGGQDKLINITDLYSSSLDSKYVLIGHDSNVCALDSKDDQVISGSWDTTAKVWENNILKYTLEGHNASVWGVKILSKDRFLTSSADRTIKLWDHDKEIKNFVGHKDVVRGLTILPYGFASTSNDGTIRVSDFDGNLINQLIGHESFVYSVQSLSNGDIVSSGEDRTVRIWRNGKAIQVITLPSISIWSISVLPNDDIVTGGSDNTVRIFTTDPDRIANNEELIKFKEAVENIAINSQSIDDSKISPPEALEKPGTKEGQVIIIKSYTGINEAHQWSGGIWLKIGEVVGSAGSSEKKTEFDGKKWDYVFDVDIQDGVPPLKLPYNVNENPYVAAQRFLERNELPSSYTDDVVQFITKNTSSVGVNSEVNPYVDSKPKIIPQTEYLGFTTNNYESIFKGLKKFNTTFSTDEIDKIETYFINENYNDLLTVATKIIENWDNKLVGFDILRLISAKLDKPPIELGEYIKVGLNSSNAQIYFITFRFLSNIFLNKNWGEAVITDSAISTSIINLIEFSSSDDRNSVNISNAISTLLLNFSIYAGRYKVNKLAETLVAKLNTKAELLAKVSSESAYRLSVAYGNLIYVNKSFSNSDYKKLKVLILQTYQEDRFKELFNEIDAL</sequence>
<dbReference type="Gene3D" id="1.25.10.10">
    <property type="entry name" value="Leucine-rich Repeat Variant"/>
    <property type="match status" value="1"/>
</dbReference>
<evidence type="ECO:0000256" key="4">
    <source>
        <dbReference type="ARBA" id="ARBA00022737"/>
    </source>
</evidence>
<accession>A0A9P8PFE3</accession>
<dbReference type="PANTHER" id="PTHR19849">
    <property type="entry name" value="PHOSPHOLIPASE A-2-ACTIVATING PROTEIN"/>
    <property type="match status" value="1"/>
</dbReference>
<protein>
    <recommendedName>
        <fullName evidence="10">Protein DOA1</fullName>
    </recommendedName>
</protein>
<dbReference type="GO" id="GO:0043161">
    <property type="term" value="P:proteasome-mediated ubiquitin-dependent protein catabolic process"/>
    <property type="evidence" value="ECO:0007669"/>
    <property type="project" value="TreeGrafter"/>
</dbReference>
<keyword evidence="4" id="KW-0677">Repeat</keyword>
<dbReference type="CDD" id="cd00200">
    <property type="entry name" value="WD40"/>
    <property type="match status" value="1"/>
</dbReference>
<dbReference type="GO" id="GO:0005634">
    <property type="term" value="C:nucleus"/>
    <property type="evidence" value="ECO:0007669"/>
    <property type="project" value="TreeGrafter"/>
</dbReference>
<evidence type="ECO:0000256" key="2">
    <source>
        <dbReference type="ARBA" id="ARBA00022490"/>
    </source>
</evidence>
<dbReference type="AlphaFoldDB" id="A0A9P8PFE3"/>
<keyword evidence="9" id="KW-1185">Reference proteome</keyword>
<evidence type="ECO:0000256" key="3">
    <source>
        <dbReference type="ARBA" id="ARBA00022574"/>
    </source>
</evidence>
<name>A0A9P8PFE3_9ASCO</name>
<dbReference type="OrthoDB" id="10265988at2759"/>
<evidence type="ECO:0000259" key="6">
    <source>
        <dbReference type="PROSITE" id="PS51394"/>
    </source>
</evidence>
<dbReference type="Gene3D" id="3.10.20.870">
    <property type="entry name" value="PFU (PLAA family ubiquitin binding), C-terminal domain"/>
    <property type="match status" value="1"/>
</dbReference>
<dbReference type="InterPro" id="IPR036322">
    <property type="entry name" value="WD40_repeat_dom_sf"/>
</dbReference>
<dbReference type="PROSITE" id="PS51396">
    <property type="entry name" value="PUL"/>
    <property type="match status" value="1"/>
</dbReference>
<dbReference type="PROSITE" id="PS50082">
    <property type="entry name" value="WD_REPEATS_2"/>
    <property type="match status" value="4"/>
</dbReference>
<dbReference type="InterPro" id="IPR013535">
    <property type="entry name" value="PUL_dom"/>
</dbReference>
<dbReference type="PROSITE" id="PS51394">
    <property type="entry name" value="PFU"/>
    <property type="match status" value="1"/>
</dbReference>
<proteinExistence type="predicted"/>
<comment type="caution">
    <text evidence="8">The sequence shown here is derived from an EMBL/GenBank/DDBJ whole genome shotgun (WGS) entry which is preliminary data.</text>
</comment>
<dbReference type="Pfam" id="PF00400">
    <property type="entry name" value="WD40"/>
    <property type="match status" value="6"/>
</dbReference>
<dbReference type="InterPro" id="IPR038122">
    <property type="entry name" value="PFU_sf"/>
</dbReference>
<evidence type="ECO:0000313" key="8">
    <source>
        <dbReference type="EMBL" id="KAH3670257.1"/>
    </source>
</evidence>
<dbReference type="Pfam" id="PF08324">
    <property type="entry name" value="PUL"/>
    <property type="match status" value="1"/>
</dbReference>
<comment type="subcellular location">
    <subcellularLocation>
        <location evidence="1">Cytoplasm</location>
    </subcellularLocation>
</comment>
<evidence type="ECO:0000256" key="5">
    <source>
        <dbReference type="PROSITE-ProRule" id="PRU00221"/>
    </source>
</evidence>
<dbReference type="GO" id="GO:0005737">
    <property type="term" value="C:cytoplasm"/>
    <property type="evidence" value="ECO:0007669"/>
    <property type="project" value="UniProtKB-SubCell"/>
</dbReference>
<reference evidence="8" key="2">
    <citation type="submission" date="2021-01" db="EMBL/GenBank/DDBJ databases">
        <authorList>
            <person name="Schikora-Tamarit M.A."/>
        </authorList>
    </citation>
    <scope>NUCLEOTIDE SEQUENCE</scope>
    <source>
        <strain evidence="8">CBS6341</strain>
    </source>
</reference>
<keyword evidence="3 5" id="KW-0853">WD repeat</keyword>
<dbReference type="Pfam" id="PF09070">
    <property type="entry name" value="PFU"/>
    <property type="match status" value="1"/>
</dbReference>
<feature type="repeat" description="WD" evidence="5">
    <location>
        <begin position="134"/>
        <end position="165"/>
    </location>
</feature>
<dbReference type="PANTHER" id="PTHR19849:SF0">
    <property type="entry name" value="PHOSPHOLIPASE A-2-ACTIVATING PROTEIN"/>
    <property type="match status" value="1"/>
</dbReference>
<dbReference type="GO" id="GO:0043130">
    <property type="term" value="F:ubiquitin binding"/>
    <property type="evidence" value="ECO:0007669"/>
    <property type="project" value="TreeGrafter"/>
</dbReference>
<dbReference type="PROSITE" id="PS50294">
    <property type="entry name" value="WD_REPEATS_REGION"/>
    <property type="match status" value="2"/>
</dbReference>
<feature type="domain" description="PUL" evidence="7">
    <location>
        <begin position="448"/>
        <end position="689"/>
    </location>
</feature>
<organism evidence="8 9">
    <name type="scientific">Wickerhamomyces mucosus</name>
    <dbReference type="NCBI Taxonomy" id="1378264"/>
    <lineage>
        <taxon>Eukaryota</taxon>
        <taxon>Fungi</taxon>
        <taxon>Dikarya</taxon>
        <taxon>Ascomycota</taxon>
        <taxon>Saccharomycotina</taxon>
        <taxon>Saccharomycetes</taxon>
        <taxon>Phaffomycetales</taxon>
        <taxon>Wickerhamomycetaceae</taxon>
        <taxon>Wickerhamomyces</taxon>
    </lineage>
</organism>
<dbReference type="InterPro" id="IPR015943">
    <property type="entry name" value="WD40/YVTN_repeat-like_dom_sf"/>
</dbReference>
<evidence type="ECO:0000313" key="9">
    <source>
        <dbReference type="Proteomes" id="UP000769528"/>
    </source>
</evidence>
<dbReference type="EMBL" id="JAEUBF010001309">
    <property type="protein sequence ID" value="KAH3670257.1"/>
    <property type="molecule type" value="Genomic_DNA"/>
</dbReference>
<keyword evidence="2" id="KW-0963">Cytoplasm</keyword>
<reference evidence="8" key="1">
    <citation type="journal article" date="2021" name="Open Biol.">
        <title>Shared evolutionary footprints suggest mitochondrial oxidative damage underlies multiple complex I losses in fungi.</title>
        <authorList>
            <person name="Schikora-Tamarit M.A."/>
            <person name="Marcet-Houben M."/>
            <person name="Nosek J."/>
            <person name="Gabaldon T."/>
        </authorList>
    </citation>
    <scope>NUCLEOTIDE SEQUENCE</scope>
    <source>
        <strain evidence="8">CBS6341</strain>
    </source>
</reference>